<comment type="subcellular location">
    <subcellularLocation>
        <location evidence="2">Nucleus</location>
        <location evidence="2">Nucleolus</location>
    </subcellularLocation>
</comment>
<dbReference type="SUPFAM" id="SSF50978">
    <property type="entry name" value="WD40 repeat-like"/>
    <property type="match status" value="1"/>
</dbReference>
<protein>
    <recommendedName>
        <fullName evidence="4">Ribosome biogenesis protein NSA1</fullName>
    </recommendedName>
</protein>
<dbReference type="EMBL" id="LT598460">
    <property type="protein sequence ID" value="SCU77956.1"/>
    <property type="molecule type" value="Genomic_DNA"/>
</dbReference>
<gene>
    <name evidence="7" type="ORF">LADA_0A03048G</name>
</gene>
<dbReference type="GO" id="GO:0006364">
    <property type="term" value="P:rRNA processing"/>
    <property type="evidence" value="ECO:0007669"/>
    <property type="project" value="UniProtKB-KW"/>
</dbReference>
<dbReference type="InterPro" id="IPR036322">
    <property type="entry name" value="WD40_repeat_dom_sf"/>
</dbReference>
<sequence length="442" mass="49454">MRFLVACDDGGSIKEVICNRQTNTSVQTALQPFHVGTHLAESLDHRVEIMKSISEDRLLVARANGSVQLIKRSQLPRDSDGKNPDMEPVFTVSDLEVISSIQGLLDDEPLLNTHKQSKRRSKARDGFISLHVVPGKPDRVLCASRSGLIHVLALENDSIHRMLTHTVKAPLEFVQIYDNNAVEGKAKPQTSITIGFGGEENLVKLAKLSSDFENLDVFWQAKNVSNDRLDLKVPIWPMELIFLNSLPSAEEEGENYQFLTISHLGHFRRYQTARGRKPMSSLPLLPKNEIASQIKIINRSLTSSGNVIAANFEELKFLVTDSKKNIILFDTSGNVIGKYGNGDITGFASFVDVIEQRFVLQGGFDRYARIFDAESRNVLCKCYVGAKVSSIVLLDDKEIDIPQLETKTKKRKTRNTDDAADAEEDEELWNSLEKSSKKNKVD</sequence>
<reference evidence="7 8" key="1">
    <citation type="submission" date="2016-03" db="EMBL/GenBank/DDBJ databases">
        <authorList>
            <person name="Devillers H."/>
        </authorList>
    </citation>
    <scope>NUCLEOTIDE SEQUENCE [LARGE SCALE GENOMIC DNA]</scope>
    <source>
        <strain evidence="7">CBS 10888</strain>
    </source>
</reference>
<proteinExistence type="inferred from homology"/>
<dbReference type="STRING" id="1266660.A0A1G4IMY9"/>
<accession>A0A1G4IMY9</accession>
<name>A0A1G4IMY9_9SACH</name>
<keyword evidence="8" id="KW-1185">Reference proteome</keyword>
<evidence type="ECO:0000256" key="1">
    <source>
        <dbReference type="ARBA" id="ARBA00002889"/>
    </source>
</evidence>
<dbReference type="GO" id="GO:0030687">
    <property type="term" value="C:preribosome, large subunit precursor"/>
    <property type="evidence" value="ECO:0007669"/>
    <property type="project" value="EnsemblFungi"/>
</dbReference>
<dbReference type="Proteomes" id="UP000190274">
    <property type="component" value="Chromosome A"/>
</dbReference>
<dbReference type="GO" id="GO:0005730">
    <property type="term" value="C:nucleolus"/>
    <property type="evidence" value="ECO:0007669"/>
    <property type="project" value="UniProtKB-SubCell"/>
</dbReference>
<evidence type="ECO:0000256" key="6">
    <source>
        <dbReference type="SAM" id="MobiDB-lite"/>
    </source>
</evidence>
<organism evidence="7 8">
    <name type="scientific">Lachancea dasiensis</name>
    <dbReference type="NCBI Taxonomy" id="1072105"/>
    <lineage>
        <taxon>Eukaryota</taxon>
        <taxon>Fungi</taxon>
        <taxon>Dikarya</taxon>
        <taxon>Ascomycota</taxon>
        <taxon>Saccharomycotina</taxon>
        <taxon>Saccharomycetes</taxon>
        <taxon>Saccharomycetales</taxon>
        <taxon>Saccharomycetaceae</taxon>
        <taxon>Lachancea</taxon>
    </lineage>
</organism>
<evidence type="ECO:0000313" key="8">
    <source>
        <dbReference type="Proteomes" id="UP000190274"/>
    </source>
</evidence>
<feature type="compositionally biased region" description="Acidic residues" evidence="6">
    <location>
        <begin position="418"/>
        <end position="428"/>
    </location>
</feature>
<dbReference type="GO" id="GO:0042273">
    <property type="term" value="P:ribosomal large subunit biogenesis"/>
    <property type="evidence" value="ECO:0007669"/>
    <property type="project" value="EnsemblFungi"/>
</dbReference>
<feature type="region of interest" description="Disordered" evidence="6">
    <location>
        <begin position="405"/>
        <end position="442"/>
    </location>
</feature>
<dbReference type="InterPro" id="IPR037379">
    <property type="entry name" value="WDR74/Nsa1"/>
</dbReference>
<evidence type="ECO:0000256" key="2">
    <source>
        <dbReference type="ARBA" id="ARBA00004604"/>
    </source>
</evidence>
<evidence type="ECO:0000256" key="4">
    <source>
        <dbReference type="ARBA" id="ARBA00014234"/>
    </source>
</evidence>
<dbReference type="PANTHER" id="PTHR16038">
    <property type="entry name" value="NOP SEVEN ASSOCIATED PROTEIN 1"/>
    <property type="match status" value="1"/>
</dbReference>
<comment type="similarity">
    <text evidence="3">Belongs to the NSA1 family.</text>
</comment>
<evidence type="ECO:0000256" key="3">
    <source>
        <dbReference type="ARBA" id="ARBA00007861"/>
    </source>
</evidence>
<dbReference type="PANTHER" id="PTHR16038:SF4">
    <property type="entry name" value="WD REPEAT-CONTAINING PROTEIN 74"/>
    <property type="match status" value="1"/>
</dbReference>
<dbReference type="OrthoDB" id="18388at2759"/>
<comment type="function">
    <text evidence="1">Involved in the biogenesis of the 60S ribosomal subunit.</text>
</comment>
<evidence type="ECO:0000313" key="7">
    <source>
        <dbReference type="EMBL" id="SCU77956.1"/>
    </source>
</evidence>
<evidence type="ECO:0000256" key="5">
    <source>
        <dbReference type="ARBA" id="ARBA00022517"/>
    </source>
</evidence>
<dbReference type="AlphaFoldDB" id="A0A1G4IMY9"/>
<keyword evidence="5" id="KW-0690">Ribosome biogenesis</keyword>
<dbReference type="CDD" id="cd22858">
    <property type="entry name" value="Nsa1"/>
    <property type="match status" value="1"/>
</dbReference>